<dbReference type="RefSeq" id="WP_063355601.1">
    <property type="nucleotide sequence ID" value="NZ_AQHB01000030.1"/>
</dbReference>
<proteinExistence type="predicted"/>
<evidence type="ECO:0000313" key="5">
    <source>
        <dbReference type="EMBL" id="KZN37269.1"/>
    </source>
</evidence>
<dbReference type="InterPro" id="IPR050204">
    <property type="entry name" value="AraC_XylS_family_regulators"/>
</dbReference>
<dbReference type="PATRIC" id="fig|1365250.3.peg.2865"/>
<dbReference type="PANTHER" id="PTHR46796:SF6">
    <property type="entry name" value="ARAC SUBFAMILY"/>
    <property type="match status" value="1"/>
</dbReference>
<dbReference type="GO" id="GO:0003700">
    <property type="term" value="F:DNA-binding transcription factor activity"/>
    <property type="evidence" value="ECO:0007669"/>
    <property type="project" value="InterPro"/>
</dbReference>
<dbReference type="SMART" id="SM00342">
    <property type="entry name" value="HTH_ARAC"/>
    <property type="match status" value="1"/>
</dbReference>
<keyword evidence="3" id="KW-0804">Transcription</keyword>
<dbReference type="Gene3D" id="1.10.10.60">
    <property type="entry name" value="Homeodomain-like"/>
    <property type="match status" value="1"/>
</dbReference>
<dbReference type="PANTHER" id="PTHR46796">
    <property type="entry name" value="HTH-TYPE TRANSCRIPTIONAL ACTIVATOR RHAS-RELATED"/>
    <property type="match status" value="1"/>
</dbReference>
<organism evidence="5 6">
    <name type="scientific">Pseudoalteromonas luteoviolacea DSM 6061</name>
    <dbReference type="NCBI Taxonomy" id="1365250"/>
    <lineage>
        <taxon>Bacteria</taxon>
        <taxon>Pseudomonadati</taxon>
        <taxon>Pseudomonadota</taxon>
        <taxon>Gammaproteobacteria</taxon>
        <taxon>Alteromonadales</taxon>
        <taxon>Pseudoalteromonadaceae</taxon>
        <taxon>Pseudoalteromonas</taxon>
    </lineage>
</organism>
<dbReference type="InterPro" id="IPR020449">
    <property type="entry name" value="Tscrpt_reg_AraC-type_HTH"/>
</dbReference>
<name>A0A166WDL1_9GAMM</name>
<dbReference type="SUPFAM" id="SSF46689">
    <property type="entry name" value="Homeodomain-like"/>
    <property type="match status" value="1"/>
</dbReference>
<sequence length="232" mass="26722">MHIQPGIFAVYTRVIDTAPHRHHQIQLTLPNESCTLYCEQGILNGAHIIPSNCPHQLKMDKGWVILIEPHSDMGQQLNQNYCSNQANLLHDEILQVDHNTPLSTLMDVLRLDYSKQYTALDPRIALIVAQLDNSFKHATLLEPKHWRACKIAAQTHLSESRFLHLFREEMGIAWRPYLLWKRLICAIGYLRQQQNITVAATHAGFSDSAHFSRSFKKQFGISPKEALRRVER</sequence>
<evidence type="ECO:0000256" key="3">
    <source>
        <dbReference type="ARBA" id="ARBA00023163"/>
    </source>
</evidence>
<dbReference type="PROSITE" id="PS01124">
    <property type="entry name" value="HTH_ARAC_FAMILY_2"/>
    <property type="match status" value="1"/>
</dbReference>
<protein>
    <recommendedName>
        <fullName evidence="4">HTH araC/xylS-type domain-containing protein</fullName>
    </recommendedName>
</protein>
<dbReference type="GO" id="GO:0043565">
    <property type="term" value="F:sequence-specific DNA binding"/>
    <property type="evidence" value="ECO:0007669"/>
    <property type="project" value="InterPro"/>
</dbReference>
<dbReference type="InterPro" id="IPR018060">
    <property type="entry name" value="HTH_AraC"/>
</dbReference>
<dbReference type="Proteomes" id="UP000076643">
    <property type="component" value="Unassembled WGS sequence"/>
</dbReference>
<dbReference type="EMBL" id="AUYB01000104">
    <property type="protein sequence ID" value="KZN37269.1"/>
    <property type="molecule type" value="Genomic_DNA"/>
</dbReference>
<keyword evidence="6" id="KW-1185">Reference proteome</keyword>
<keyword evidence="1" id="KW-0805">Transcription regulation</keyword>
<evidence type="ECO:0000313" key="6">
    <source>
        <dbReference type="Proteomes" id="UP000076643"/>
    </source>
</evidence>
<evidence type="ECO:0000256" key="2">
    <source>
        <dbReference type="ARBA" id="ARBA00023125"/>
    </source>
</evidence>
<dbReference type="InterPro" id="IPR009057">
    <property type="entry name" value="Homeodomain-like_sf"/>
</dbReference>
<keyword evidence="2" id="KW-0238">DNA-binding</keyword>
<comment type="caution">
    <text evidence="5">The sequence shown here is derived from an EMBL/GenBank/DDBJ whole genome shotgun (WGS) entry which is preliminary data.</text>
</comment>
<reference evidence="5 6" key="1">
    <citation type="submission" date="2013-07" db="EMBL/GenBank/DDBJ databases">
        <title>Comparative Genomic and Metabolomic Analysis of Twelve Strains of Pseudoalteromonas luteoviolacea.</title>
        <authorList>
            <person name="Vynne N.G."/>
            <person name="Mansson M."/>
            <person name="Gram L."/>
        </authorList>
    </citation>
    <scope>NUCLEOTIDE SEQUENCE [LARGE SCALE GENOMIC DNA]</scope>
    <source>
        <strain evidence="5 6">DSM 6061</strain>
    </source>
</reference>
<gene>
    <name evidence="5" type="ORF">N475_16370</name>
</gene>
<evidence type="ECO:0000259" key="4">
    <source>
        <dbReference type="PROSITE" id="PS01124"/>
    </source>
</evidence>
<feature type="domain" description="HTH araC/xylS-type" evidence="4">
    <location>
        <begin position="125"/>
        <end position="229"/>
    </location>
</feature>
<dbReference type="Pfam" id="PF12833">
    <property type="entry name" value="HTH_18"/>
    <property type="match status" value="1"/>
</dbReference>
<dbReference type="PROSITE" id="PS00041">
    <property type="entry name" value="HTH_ARAC_FAMILY_1"/>
    <property type="match status" value="1"/>
</dbReference>
<dbReference type="AlphaFoldDB" id="A0A166WDL1"/>
<accession>A0A166WDL1</accession>
<evidence type="ECO:0000256" key="1">
    <source>
        <dbReference type="ARBA" id="ARBA00023015"/>
    </source>
</evidence>
<dbReference type="InterPro" id="IPR018062">
    <property type="entry name" value="HTH_AraC-typ_CS"/>
</dbReference>
<dbReference type="PRINTS" id="PR00032">
    <property type="entry name" value="HTHARAC"/>
</dbReference>